<dbReference type="STRING" id="472175.EL18_02980"/>
<comment type="caution">
    <text evidence="2">The sequence shown here is derived from an EMBL/GenBank/DDBJ whole genome shotgun (WGS) entry which is preliminary data.</text>
</comment>
<dbReference type="InterPro" id="IPR000595">
    <property type="entry name" value="cNMP-bd_dom"/>
</dbReference>
<dbReference type="PATRIC" id="fig|472175.3.peg.2973"/>
<dbReference type="InterPro" id="IPR018490">
    <property type="entry name" value="cNMP-bd_dom_sf"/>
</dbReference>
<reference evidence="2 3" key="1">
    <citation type="submission" date="2014-05" db="EMBL/GenBank/DDBJ databases">
        <title>Draft Genome Sequence of Nitratireductor basaltis Strain UMTGB225, A Marine Bacterium Isolated from Green Barrel Tunicate.</title>
        <authorList>
            <person name="Gan H.Y."/>
        </authorList>
    </citation>
    <scope>NUCLEOTIDE SEQUENCE [LARGE SCALE GENOMIC DNA]</scope>
    <source>
        <strain evidence="2 3">UMTGB225</strain>
    </source>
</reference>
<organism evidence="2 3">
    <name type="scientific">Nitratireductor basaltis</name>
    <dbReference type="NCBI Taxonomy" id="472175"/>
    <lineage>
        <taxon>Bacteria</taxon>
        <taxon>Pseudomonadati</taxon>
        <taxon>Pseudomonadota</taxon>
        <taxon>Alphaproteobacteria</taxon>
        <taxon>Hyphomicrobiales</taxon>
        <taxon>Phyllobacteriaceae</taxon>
        <taxon>Nitratireductor</taxon>
    </lineage>
</organism>
<dbReference type="Gene3D" id="2.60.120.10">
    <property type="entry name" value="Jelly Rolls"/>
    <property type="match status" value="1"/>
</dbReference>
<protein>
    <submittedName>
        <fullName evidence="2">Cyclic nucleotide-binding protein</fullName>
    </submittedName>
</protein>
<dbReference type="PANTHER" id="PTHR45743">
    <property type="entry name" value="POTASSIUM CHANNEL AKT1"/>
    <property type="match status" value="1"/>
</dbReference>
<dbReference type="Pfam" id="PF00027">
    <property type="entry name" value="cNMP_binding"/>
    <property type="match status" value="1"/>
</dbReference>
<sequence>MALDDDIRVLSGVRLFQGFTHEQLRLMAFGAETITLAPGKKLYAEGAPADCAFVIISGEIGLYRQQDGKRERVSTERNGAILGEFALIAESQRLMEAVAEHETRLLRLSRSMFRRILEEFPDTAAILHRRISANLQAMLRQIEAVANRLQR</sequence>
<accession>A0A084U6Z0</accession>
<dbReference type="InterPro" id="IPR045319">
    <property type="entry name" value="KAT/AKT"/>
</dbReference>
<dbReference type="CDD" id="cd00038">
    <property type="entry name" value="CAP_ED"/>
    <property type="match status" value="1"/>
</dbReference>
<dbReference type="InterPro" id="IPR014710">
    <property type="entry name" value="RmlC-like_jellyroll"/>
</dbReference>
<dbReference type="AlphaFoldDB" id="A0A084U6Z0"/>
<feature type="domain" description="Cyclic nucleotide-binding" evidence="1">
    <location>
        <begin position="15"/>
        <end position="117"/>
    </location>
</feature>
<dbReference type="GO" id="GO:0005249">
    <property type="term" value="F:voltage-gated potassium channel activity"/>
    <property type="evidence" value="ECO:0007669"/>
    <property type="project" value="InterPro"/>
</dbReference>
<dbReference type="SUPFAM" id="SSF51206">
    <property type="entry name" value="cAMP-binding domain-like"/>
    <property type="match status" value="1"/>
</dbReference>
<proteinExistence type="predicted"/>
<gene>
    <name evidence="2" type="ORF">EL18_02980</name>
</gene>
<name>A0A084U6Z0_9HYPH</name>
<dbReference type="RefSeq" id="WP_036485814.1">
    <property type="nucleotide sequence ID" value="NZ_JMQM01000002.1"/>
</dbReference>
<evidence type="ECO:0000259" key="1">
    <source>
        <dbReference type="PROSITE" id="PS50042"/>
    </source>
</evidence>
<evidence type="ECO:0000313" key="2">
    <source>
        <dbReference type="EMBL" id="KFB08726.1"/>
    </source>
</evidence>
<dbReference type="PROSITE" id="PS50042">
    <property type="entry name" value="CNMP_BINDING_3"/>
    <property type="match status" value="1"/>
</dbReference>
<dbReference type="Proteomes" id="UP000053675">
    <property type="component" value="Unassembled WGS sequence"/>
</dbReference>
<dbReference type="OrthoDB" id="9807547at2"/>
<dbReference type="EMBL" id="JMQM01000002">
    <property type="protein sequence ID" value="KFB08726.1"/>
    <property type="molecule type" value="Genomic_DNA"/>
</dbReference>
<dbReference type="eggNOG" id="COG0664">
    <property type="taxonomic scope" value="Bacteria"/>
</dbReference>
<dbReference type="SMART" id="SM00100">
    <property type="entry name" value="cNMP"/>
    <property type="match status" value="1"/>
</dbReference>
<keyword evidence="3" id="KW-1185">Reference proteome</keyword>
<evidence type="ECO:0000313" key="3">
    <source>
        <dbReference type="Proteomes" id="UP000053675"/>
    </source>
</evidence>